<dbReference type="GO" id="GO:0016758">
    <property type="term" value="F:hexosyltransferase activity"/>
    <property type="evidence" value="ECO:0007669"/>
    <property type="project" value="UniProtKB-ARBA"/>
</dbReference>
<accession>A0A075GZ07</accession>
<dbReference type="InterPro" id="IPR001173">
    <property type="entry name" value="Glyco_trans_2-like"/>
</dbReference>
<sequence length="62" mass="6966">MENNSQPLVSIIILNYNAGDLLSDCIESVLQTNYKNYEIIVVDNASSDDSQNTCKKNLDRLD</sequence>
<dbReference type="AlphaFoldDB" id="A0A075GZ07"/>
<dbReference type="InterPro" id="IPR029044">
    <property type="entry name" value="Nucleotide-diphossugar_trans"/>
</dbReference>
<reference evidence="2" key="1">
    <citation type="journal article" date="2014" name="Genome Biol. Evol.">
        <title>Pangenome evidence for extensive interdomain horizontal transfer affecting lineage core and shell genes in uncultured planktonic thaumarchaeota and euryarchaeota.</title>
        <authorList>
            <person name="Deschamps P."/>
            <person name="Zivanovic Y."/>
            <person name="Moreira D."/>
            <person name="Rodriguez-Valera F."/>
            <person name="Lopez-Garcia P."/>
        </authorList>
    </citation>
    <scope>NUCLEOTIDE SEQUENCE</scope>
</reference>
<dbReference type="Pfam" id="PF00535">
    <property type="entry name" value="Glycos_transf_2"/>
    <property type="match status" value="1"/>
</dbReference>
<dbReference type="EMBL" id="KF900854">
    <property type="protein sequence ID" value="AIF09161.1"/>
    <property type="molecule type" value="Genomic_DNA"/>
</dbReference>
<dbReference type="PANTHER" id="PTHR22916">
    <property type="entry name" value="GLYCOSYLTRANSFERASE"/>
    <property type="match status" value="1"/>
</dbReference>
<evidence type="ECO:0000313" key="2">
    <source>
        <dbReference type="EMBL" id="AIF09161.1"/>
    </source>
</evidence>
<protein>
    <submittedName>
        <fullName evidence="2">Glycosyl transferase family protein</fullName>
    </submittedName>
</protein>
<dbReference type="SUPFAM" id="SSF53448">
    <property type="entry name" value="Nucleotide-diphospho-sugar transferases"/>
    <property type="match status" value="1"/>
</dbReference>
<evidence type="ECO:0000259" key="1">
    <source>
        <dbReference type="Pfam" id="PF00535"/>
    </source>
</evidence>
<organism evidence="2">
    <name type="scientific">uncultured marine thaumarchaeote KM3_35_D03</name>
    <dbReference type="NCBI Taxonomy" id="1456132"/>
    <lineage>
        <taxon>Archaea</taxon>
        <taxon>Nitrososphaerota</taxon>
        <taxon>environmental samples</taxon>
    </lineage>
</organism>
<name>A0A075GZ07_9ARCH</name>
<feature type="domain" description="Glycosyltransferase 2-like" evidence="1">
    <location>
        <begin position="10"/>
        <end position="56"/>
    </location>
</feature>
<dbReference type="Gene3D" id="3.90.550.10">
    <property type="entry name" value="Spore Coat Polysaccharide Biosynthesis Protein SpsA, Chain A"/>
    <property type="match status" value="1"/>
</dbReference>
<dbReference type="PANTHER" id="PTHR22916:SF3">
    <property type="entry name" value="UDP-GLCNAC:BETAGAL BETA-1,3-N-ACETYLGLUCOSAMINYLTRANSFERASE-LIKE PROTEIN 1"/>
    <property type="match status" value="1"/>
</dbReference>
<keyword evidence="2" id="KW-0808">Transferase</keyword>
<proteinExistence type="predicted"/>